<dbReference type="Proteomes" id="UP000717585">
    <property type="component" value="Unassembled WGS sequence"/>
</dbReference>
<gene>
    <name evidence="2" type="ORF">J8273_7925</name>
</gene>
<evidence type="ECO:0000256" key="1">
    <source>
        <dbReference type="SAM" id="MobiDB-lite"/>
    </source>
</evidence>
<sequence>MERSMRQEERAVVDKSRSFPLLWGPDNSRLSIPIPPTVVFTAPKVADWYLYSAKYNGIVRVSTQDTTIEAIQASFQRLREMNEFGSVEHASVFQGRLPPCHIFENELHAVLDYGFTGQLEVPRTHPDTIPNTRHGEHAGMFQSLCFPFAVQLYVPGPRLSVGVTNTSDTARGYEYQLPVACGAAMSAYLKRTIALVASHVSSVHGIDLTGLSLMLAGKKLRGLGARLPVTLLSVTRLQFMAAEGGQTGPFHSFSVVDCINDCDNLEPVEVRTPESMQSVRVRPISATVRREAQQRPATPQRAPVPTQSSQRSPSDRSLRSSRAGTTSLCHTMVGGDQGATGTMYRVGTAVVRSGSRASNGMTTAGLRDRTRPATGTLLRRAQTTRMYTPVRTAGPFRGSAQRLSRTGTNSSGSTATFLYELARTNPQGAAARLAEFNADKRREQQNNSRDIFSDVRARLTERAMQATRTAKVPRRPPMLAPRTNMAQLRGKTISLHEQFSNLDVTRDFVPISGSTLRGVRAAR</sequence>
<evidence type="ECO:0000313" key="2">
    <source>
        <dbReference type="EMBL" id="KAG9390574.1"/>
    </source>
</evidence>
<comment type="caution">
    <text evidence="2">The sequence shown here is derived from an EMBL/GenBank/DDBJ whole genome shotgun (WGS) entry which is preliminary data.</text>
</comment>
<proteinExistence type="predicted"/>
<keyword evidence="3" id="KW-1185">Reference proteome</keyword>
<accession>A0A8J6AYT7</accession>
<dbReference type="AlphaFoldDB" id="A0A8J6AYT7"/>
<dbReference type="EMBL" id="JAHDYR010000064">
    <property type="protein sequence ID" value="KAG9390574.1"/>
    <property type="molecule type" value="Genomic_DNA"/>
</dbReference>
<protein>
    <submittedName>
        <fullName evidence="2">Uncharacterized protein</fullName>
    </submittedName>
</protein>
<feature type="compositionally biased region" description="Polar residues" evidence="1">
    <location>
        <begin position="401"/>
        <end position="411"/>
    </location>
</feature>
<organism evidence="2 3">
    <name type="scientific">Carpediemonas membranifera</name>
    <dbReference type="NCBI Taxonomy" id="201153"/>
    <lineage>
        <taxon>Eukaryota</taxon>
        <taxon>Metamonada</taxon>
        <taxon>Carpediemonas-like organisms</taxon>
        <taxon>Carpediemonas</taxon>
    </lineage>
</organism>
<feature type="region of interest" description="Disordered" evidence="1">
    <location>
        <begin position="391"/>
        <end position="411"/>
    </location>
</feature>
<feature type="region of interest" description="Disordered" evidence="1">
    <location>
        <begin position="273"/>
        <end position="334"/>
    </location>
</feature>
<reference evidence="2" key="1">
    <citation type="submission" date="2021-05" db="EMBL/GenBank/DDBJ databases">
        <title>A free-living protist that lacks canonical eukaryotic 1 DNA replication and segregation systems.</title>
        <authorList>
            <person name="Salas-Leiva D.E."/>
            <person name="Tromer E.C."/>
            <person name="Curtis B.A."/>
            <person name="Jerlstrom-Hultqvist J."/>
            <person name="Kolisko M."/>
            <person name="Yi Z."/>
            <person name="Salas-Leiva J.S."/>
            <person name="Gallot-Lavallee L."/>
            <person name="Kops G.J.P.L."/>
            <person name="Archibald J.M."/>
            <person name="Simpson A.G.B."/>
            <person name="Roger A.J."/>
        </authorList>
    </citation>
    <scope>NUCLEOTIDE SEQUENCE</scope>
    <source>
        <strain evidence="2">BICM</strain>
    </source>
</reference>
<evidence type="ECO:0000313" key="3">
    <source>
        <dbReference type="Proteomes" id="UP000717585"/>
    </source>
</evidence>
<name>A0A8J6AYT7_9EUKA</name>